<feature type="domain" description="Response regulatory" evidence="2">
    <location>
        <begin position="2"/>
        <end position="126"/>
    </location>
</feature>
<dbReference type="AlphaFoldDB" id="A0AAW4LE10"/>
<reference evidence="3 4" key="1">
    <citation type="submission" date="2021-05" db="EMBL/GenBank/DDBJ databases">
        <title>The draft genome of Geobacter pelophilus DSM 12255.</title>
        <authorList>
            <person name="Xu Z."/>
            <person name="Masuda Y."/>
            <person name="Itoh H."/>
            <person name="Senoo K."/>
        </authorList>
    </citation>
    <scope>NUCLEOTIDE SEQUENCE [LARGE SCALE GENOMIC DNA]</scope>
    <source>
        <strain evidence="3 4">DSM 12255</strain>
    </source>
</reference>
<dbReference type="SMART" id="SM00448">
    <property type="entry name" value="REC"/>
    <property type="match status" value="1"/>
</dbReference>
<proteinExistence type="predicted"/>
<dbReference type="SUPFAM" id="SSF52172">
    <property type="entry name" value="CheY-like"/>
    <property type="match status" value="1"/>
</dbReference>
<feature type="modified residue" description="4-aspartylphosphate" evidence="1">
    <location>
        <position position="55"/>
    </location>
</feature>
<evidence type="ECO:0000259" key="2">
    <source>
        <dbReference type="PROSITE" id="PS50110"/>
    </source>
</evidence>
<comment type="caution">
    <text evidence="3">The sequence shown here is derived from an EMBL/GenBank/DDBJ whole genome shotgun (WGS) entry which is preliminary data.</text>
</comment>
<dbReference type="Gene3D" id="3.40.50.2300">
    <property type="match status" value="1"/>
</dbReference>
<dbReference type="PANTHER" id="PTHR43228">
    <property type="entry name" value="TWO-COMPONENT RESPONSE REGULATOR"/>
    <property type="match status" value="1"/>
</dbReference>
<sequence>MKALIVDDCQLTREMLGFTISATAEVEYAENGEEAIGLVRQAIAQDAHFELICLDITMPVMGGLEALRKIRDLESATGGTRATIFMITASSSPDDMIEAISEGECDDYLTKPVIGKTFKELLTKHGLLS</sequence>
<protein>
    <submittedName>
        <fullName evidence="3">Response regulator</fullName>
    </submittedName>
</protein>
<dbReference type="PROSITE" id="PS50110">
    <property type="entry name" value="RESPONSE_REGULATORY"/>
    <property type="match status" value="1"/>
</dbReference>
<organism evidence="3 4">
    <name type="scientific">Geoanaerobacter pelophilus</name>
    <dbReference type="NCBI Taxonomy" id="60036"/>
    <lineage>
        <taxon>Bacteria</taxon>
        <taxon>Pseudomonadati</taxon>
        <taxon>Thermodesulfobacteriota</taxon>
        <taxon>Desulfuromonadia</taxon>
        <taxon>Geobacterales</taxon>
        <taxon>Geobacteraceae</taxon>
        <taxon>Geoanaerobacter</taxon>
    </lineage>
</organism>
<dbReference type="GO" id="GO:0000160">
    <property type="term" value="P:phosphorelay signal transduction system"/>
    <property type="evidence" value="ECO:0007669"/>
    <property type="project" value="InterPro"/>
</dbReference>
<keyword evidence="4" id="KW-1185">Reference proteome</keyword>
<dbReference type="CDD" id="cd17546">
    <property type="entry name" value="REC_hyHK_CKI1_RcsC-like"/>
    <property type="match status" value="1"/>
</dbReference>
<dbReference type="InterPro" id="IPR001789">
    <property type="entry name" value="Sig_transdc_resp-reg_receiver"/>
</dbReference>
<evidence type="ECO:0000256" key="1">
    <source>
        <dbReference type="PROSITE-ProRule" id="PRU00169"/>
    </source>
</evidence>
<keyword evidence="1" id="KW-0597">Phosphoprotein</keyword>
<accession>A0AAW4LE10</accession>
<name>A0AAW4LE10_9BACT</name>
<dbReference type="PANTHER" id="PTHR43228:SF1">
    <property type="entry name" value="TWO-COMPONENT RESPONSE REGULATOR ARR22"/>
    <property type="match status" value="1"/>
</dbReference>
<dbReference type="InterPro" id="IPR052048">
    <property type="entry name" value="ST_Response_Regulator"/>
</dbReference>
<dbReference type="Proteomes" id="UP000811899">
    <property type="component" value="Unassembled WGS sequence"/>
</dbReference>
<evidence type="ECO:0000313" key="3">
    <source>
        <dbReference type="EMBL" id="MBT0666249.1"/>
    </source>
</evidence>
<gene>
    <name evidence="3" type="ORF">KI809_18210</name>
</gene>
<evidence type="ECO:0000313" key="4">
    <source>
        <dbReference type="Proteomes" id="UP000811899"/>
    </source>
</evidence>
<dbReference type="EMBL" id="JAHCVJ010000010">
    <property type="protein sequence ID" value="MBT0666249.1"/>
    <property type="molecule type" value="Genomic_DNA"/>
</dbReference>
<dbReference type="RefSeq" id="WP_214173023.1">
    <property type="nucleotide sequence ID" value="NZ_JAHCVJ010000010.1"/>
</dbReference>
<dbReference type="InterPro" id="IPR011006">
    <property type="entry name" value="CheY-like_superfamily"/>
</dbReference>
<dbReference type="Pfam" id="PF00072">
    <property type="entry name" value="Response_reg"/>
    <property type="match status" value="1"/>
</dbReference>